<evidence type="ECO:0000313" key="2">
    <source>
        <dbReference type="Proteomes" id="UP000886501"/>
    </source>
</evidence>
<dbReference type="Proteomes" id="UP000886501">
    <property type="component" value="Unassembled WGS sequence"/>
</dbReference>
<proteinExistence type="predicted"/>
<comment type="caution">
    <text evidence="1">The sequence shown here is derived from an EMBL/GenBank/DDBJ whole genome shotgun (WGS) entry which is preliminary data.</text>
</comment>
<evidence type="ECO:0000313" key="1">
    <source>
        <dbReference type="EMBL" id="KAF9651360.1"/>
    </source>
</evidence>
<accession>A0ACB6ZPM4</accession>
<reference evidence="1" key="2">
    <citation type="journal article" date="2020" name="Nat. Commun.">
        <title>Large-scale genome sequencing of mycorrhizal fungi provides insights into the early evolution of symbiotic traits.</title>
        <authorList>
            <person name="Miyauchi S."/>
            <person name="Kiss E."/>
            <person name="Kuo A."/>
            <person name="Drula E."/>
            <person name="Kohler A."/>
            <person name="Sanchez-Garcia M."/>
            <person name="Morin E."/>
            <person name="Andreopoulos B."/>
            <person name="Barry K.W."/>
            <person name="Bonito G."/>
            <person name="Buee M."/>
            <person name="Carver A."/>
            <person name="Chen C."/>
            <person name="Cichocki N."/>
            <person name="Clum A."/>
            <person name="Culley D."/>
            <person name="Crous P.W."/>
            <person name="Fauchery L."/>
            <person name="Girlanda M."/>
            <person name="Hayes R.D."/>
            <person name="Keri Z."/>
            <person name="LaButti K."/>
            <person name="Lipzen A."/>
            <person name="Lombard V."/>
            <person name="Magnuson J."/>
            <person name="Maillard F."/>
            <person name="Murat C."/>
            <person name="Nolan M."/>
            <person name="Ohm R.A."/>
            <person name="Pangilinan J."/>
            <person name="Pereira M.F."/>
            <person name="Perotto S."/>
            <person name="Peter M."/>
            <person name="Pfister S."/>
            <person name="Riley R."/>
            <person name="Sitrit Y."/>
            <person name="Stielow J.B."/>
            <person name="Szollosi G."/>
            <person name="Zifcakova L."/>
            <person name="Stursova M."/>
            <person name="Spatafora J.W."/>
            <person name="Tedersoo L."/>
            <person name="Vaario L.M."/>
            <person name="Yamada A."/>
            <person name="Yan M."/>
            <person name="Wang P."/>
            <person name="Xu J."/>
            <person name="Bruns T."/>
            <person name="Baldrian P."/>
            <person name="Vilgalys R."/>
            <person name="Dunand C."/>
            <person name="Henrissat B."/>
            <person name="Grigoriev I.V."/>
            <person name="Hibbett D."/>
            <person name="Nagy L.G."/>
            <person name="Martin F.M."/>
        </authorList>
    </citation>
    <scope>NUCLEOTIDE SEQUENCE</scope>
    <source>
        <strain evidence="1">P2</strain>
    </source>
</reference>
<gene>
    <name evidence="1" type="ORF">BDM02DRAFT_860772</name>
</gene>
<reference evidence="1" key="1">
    <citation type="submission" date="2019-10" db="EMBL/GenBank/DDBJ databases">
        <authorList>
            <consortium name="DOE Joint Genome Institute"/>
            <person name="Kuo A."/>
            <person name="Miyauchi S."/>
            <person name="Kiss E."/>
            <person name="Drula E."/>
            <person name="Kohler A."/>
            <person name="Sanchez-Garcia M."/>
            <person name="Andreopoulos B."/>
            <person name="Barry K.W."/>
            <person name="Bonito G."/>
            <person name="Buee M."/>
            <person name="Carver A."/>
            <person name="Chen C."/>
            <person name="Cichocki N."/>
            <person name="Clum A."/>
            <person name="Culley D."/>
            <person name="Crous P.W."/>
            <person name="Fauchery L."/>
            <person name="Girlanda M."/>
            <person name="Hayes R."/>
            <person name="Keri Z."/>
            <person name="Labutti K."/>
            <person name="Lipzen A."/>
            <person name="Lombard V."/>
            <person name="Magnuson J."/>
            <person name="Maillard F."/>
            <person name="Morin E."/>
            <person name="Murat C."/>
            <person name="Nolan M."/>
            <person name="Ohm R."/>
            <person name="Pangilinan J."/>
            <person name="Pereira M."/>
            <person name="Perotto S."/>
            <person name="Peter M."/>
            <person name="Riley R."/>
            <person name="Sitrit Y."/>
            <person name="Stielow B."/>
            <person name="Szollosi G."/>
            <person name="Zifcakova L."/>
            <person name="Stursova M."/>
            <person name="Spatafora J.W."/>
            <person name="Tedersoo L."/>
            <person name="Vaario L.-M."/>
            <person name="Yamada A."/>
            <person name="Yan M."/>
            <person name="Wang P."/>
            <person name="Xu J."/>
            <person name="Bruns T."/>
            <person name="Baldrian P."/>
            <person name="Vilgalys R."/>
            <person name="Henrissat B."/>
            <person name="Grigoriev I.V."/>
            <person name="Hibbett D."/>
            <person name="Nagy L.G."/>
            <person name="Martin F.M."/>
        </authorList>
    </citation>
    <scope>NUCLEOTIDE SEQUENCE</scope>
    <source>
        <strain evidence="1">P2</strain>
    </source>
</reference>
<dbReference type="EMBL" id="MU117976">
    <property type="protein sequence ID" value="KAF9651360.1"/>
    <property type="molecule type" value="Genomic_DNA"/>
</dbReference>
<organism evidence="1 2">
    <name type="scientific">Thelephora ganbajun</name>
    <name type="common">Ganba fungus</name>
    <dbReference type="NCBI Taxonomy" id="370292"/>
    <lineage>
        <taxon>Eukaryota</taxon>
        <taxon>Fungi</taxon>
        <taxon>Dikarya</taxon>
        <taxon>Basidiomycota</taxon>
        <taxon>Agaricomycotina</taxon>
        <taxon>Agaricomycetes</taxon>
        <taxon>Thelephorales</taxon>
        <taxon>Thelephoraceae</taxon>
        <taxon>Thelephora</taxon>
    </lineage>
</organism>
<protein>
    <submittedName>
        <fullName evidence="1">Uncharacterized protein</fullName>
    </submittedName>
</protein>
<keyword evidence="2" id="KW-1185">Reference proteome</keyword>
<name>A0ACB6ZPM4_THEGA</name>
<sequence>MYNQSPSRYHVLLQVLSNPRSRNTVNYVLRLTHISHRSIRHCRCCCRYIIRLAWVCFNHNEGSSSRRYIISCRLRARGLSPRRAVQLREEPGGSTDPRTQILVGWFFLDFSRQPIICRHTSAVGLGVHSDDAGKPVAKGERGCGRFINAGEEPLEIGEHSSKRRGHFLCEIFCFRPPPSFQIFVSGPPLVPLSW</sequence>